<keyword evidence="6 8" id="KW-0408">Iron</keyword>
<dbReference type="CDD" id="cd11067">
    <property type="entry name" value="CYP152"/>
    <property type="match status" value="1"/>
</dbReference>
<evidence type="ECO:0000256" key="4">
    <source>
        <dbReference type="ARBA" id="ARBA00022723"/>
    </source>
</evidence>
<dbReference type="PANTHER" id="PTHR24286:SF24">
    <property type="entry name" value="LANOSTEROL 14-ALPHA DEMETHYLASE"/>
    <property type="match status" value="1"/>
</dbReference>
<dbReference type="PANTHER" id="PTHR24286">
    <property type="entry name" value="CYTOCHROME P450 26"/>
    <property type="match status" value="1"/>
</dbReference>
<comment type="cofactor">
    <cofactor evidence="1 8">
        <name>heme</name>
        <dbReference type="ChEBI" id="CHEBI:30413"/>
    </cofactor>
</comment>
<keyword evidence="11" id="KW-1185">Reference proteome</keyword>
<keyword evidence="3 8" id="KW-0349">Heme</keyword>
<evidence type="ECO:0000313" key="10">
    <source>
        <dbReference type="EMBL" id="AJO21685.1"/>
    </source>
</evidence>
<dbReference type="PRINTS" id="PR00463">
    <property type="entry name" value="EP450I"/>
</dbReference>
<evidence type="ECO:0000256" key="3">
    <source>
        <dbReference type="ARBA" id="ARBA00022617"/>
    </source>
</evidence>
<keyword evidence="4 8" id="KW-0479">Metal-binding</keyword>
<protein>
    <submittedName>
        <fullName evidence="10">Cytochrome P450</fullName>
    </submittedName>
</protein>
<keyword evidence="5" id="KW-0560">Oxidoreductase</keyword>
<dbReference type="GO" id="GO:0016125">
    <property type="term" value="P:sterol metabolic process"/>
    <property type="evidence" value="ECO:0007669"/>
    <property type="project" value="TreeGrafter"/>
</dbReference>
<keyword evidence="9" id="KW-1133">Transmembrane helix</keyword>
<dbReference type="AlphaFoldDB" id="A0AAN0T4R0"/>
<dbReference type="InterPro" id="IPR001128">
    <property type="entry name" value="Cyt_P450"/>
</dbReference>
<keyword evidence="9" id="KW-0812">Transmembrane</keyword>
<dbReference type="Proteomes" id="UP000032024">
    <property type="component" value="Chromosome"/>
</dbReference>
<feature type="transmembrane region" description="Helical" evidence="9">
    <location>
        <begin position="273"/>
        <end position="295"/>
    </location>
</feature>
<evidence type="ECO:0000256" key="2">
    <source>
        <dbReference type="ARBA" id="ARBA00010617"/>
    </source>
</evidence>
<dbReference type="InterPro" id="IPR036396">
    <property type="entry name" value="Cyt_P450_sf"/>
</dbReference>
<dbReference type="GO" id="GO:0016705">
    <property type="term" value="F:oxidoreductase activity, acting on paired donors, with incorporation or reduction of molecular oxygen"/>
    <property type="evidence" value="ECO:0007669"/>
    <property type="project" value="InterPro"/>
</dbReference>
<sequence length="456" mass="52158">MKKCKKKKRMCQIFSGSSRLFRSGREKRAHEKRSKTMAGQIPNEKTIDDTIDLMKEGYLYIKNRTDDYHANLFETRLLGQKAVCISGEEAVKMFYDPEKFKRNGAVPKRVQKTLFGENAIQTLDGKEHLHRKALFLSLMGPDAQQHLAQMVRAAWEARIPKWEQKDRIVLFDEAKLLLCRCACKWAGVPLPEEEAEKRAQEFIDMVYAFGAVGPRHWKGRTARNSAEDWIRSVIEDVRAGKIEAKDGSPLKEMAFYEDAQGRRFNAQMAAVELINVIRPVTAIATFITFAALALFEHPRARDWVQNGDKQHIDWFTREVRRFYPFGPFLGAKVRKSFTWNGYPFDEGLLVLLDMYGTNRDPAIWGDPDVFRPERFRDWDGSLYNFIPQGGADPAKGHRCPGEGITQEIIEASLDFLVNAIDYDVPAQDLSVPLNKMPTLPESGFILQHVKKKTPAG</sequence>
<dbReference type="InterPro" id="IPR002401">
    <property type="entry name" value="Cyt_P450_E_grp-I"/>
</dbReference>
<dbReference type="Pfam" id="PF00067">
    <property type="entry name" value="p450"/>
    <property type="match status" value="1"/>
</dbReference>
<evidence type="ECO:0000256" key="7">
    <source>
        <dbReference type="ARBA" id="ARBA00023033"/>
    </source>
</evidence>
<dbReference type="EMBL" id="CP010525">
    <property type="protein sequence ID" value="AJO21685.1"/>
    <property type="molecule type" value="Genomic_DNA"/>
</dbReference>
<organism evidence="10 11">
    <name type="scientific">Heyndrickxia coagulans</name>
    <name type="common">Weizmannia coagulans</name>
    <dbReference type="NCBI Taxonomy" id="1398"/>
    <lineage>
        <taxon>Bacteria</taxon>
        <taxon>Bacillati</taxon>
        <taxon>Bacillota</taxon>
        <taxon>Bacilli</taxon>
        <taxon>Bacillales</taxon>
        <taxon>Bacillaceae</taxon>
        <taxon>Heyndrickxia</taxon>
    </lineage>
</organism>
<dbReference type="SUPFAM" id="SSF48264">
    <property type="entry name" value="Cytochrome P450"/>
    <property type="match status" value="1"/>
</dbReference>
<reference evidence="11" key="1">
    <citation type="submission" date="2015-01" db="EMBL/GenBank/DDBJ databases">
        <title>Comparative genome analysis of Bacillus coagulans HM-08, Clostridium butyricum HM-68, Bacillus subtilis HM-66 and Bacillus paralicheniformis BL-09.</title>
        <authorList>
            <person name="Zhang H."/>
        </authorList>
    </citation>
    <scope>NUCLEOTIDE SEQUENCE [LARGE SCALE GENOMIC DNA]</scope>
    <source>
        <strain evidence="11">HM-08</strain>
    </source>
</reference>
<comment type="similarity">
    <text evidence="2">Belongs to the cytochrome P450 family.</text>
</comment>
<dbReference type="GO" id="GO:0005506">
    <property type="term" value="F:iron ion binding"/>
    <property type="evidence" value="ECO:0007669"/>
    <property type="project" value="InterPro"/>
</dbReference>
<keyword evidence="9" id="KW-0472">Membrane</keyword>
<dbReference type="GO" id="GO:0020037">
    <property type="term" value="F:heme binding"/>
    <property type="evidence" value="ECO:0007669"/>
    <property type="project" value="InterPro"/>
</dbReference>
<accession>A0AAN0T4R0</accession>
<evidence type="ECO:0000256" key="6">
    <source>
        <dbReference type="ARBA" id="ARBA00023004"/>
    </source>
</evidence>
<name>A0AAN0T4R0_HEYCO</name>
<proteinExistence type="inferred from homology"/>
<evidence type="ECO:0000256" key="5">
    <source>
        <dbReference type="ARBA" id="ARBA00023002"/>
    </source>
</evidence>
<dbReference type="Gene3D" id="1.10.630.10">
    <property type="entry name" value="Cytochrome P450"/>
    <property type="match status" value="1"/>
</dbReference>
<gene>
    <name evidence="10" type="ORF">SB48_HM08orf01368</name>
</gene>
<dbReference type="GO" id="GO:0004497">
    <property type="term" value="F:monooxygenase activity"/>
    <property type="evidence" value="ECO:0007669"/>
    <property type="project" value="UniProtKB-KW"/>
</dbReference>
<evidence type="ECO:0000256" key="9">
    <source>
        <dbReference type="SAM" id="Phobius"/>
    </source>
</evidence>
<evidence type="ECO:0000256" key="1">
    <source>
        <dbReference type="ARBA" id="ARBA00001971"/>
    </source>
</evidence>
<evidence type="ECO:0000313" key="11">
    <source>
        <dbReference type="Proteomes" id="UP000032024"/>
    </source>
</evidence>
<keyword evidence="7" id="KW-0503">Monooxygenase</keyword>
<feature type="binding site" description="axial binding residue" evidence="8">
    <location>
        <position position="399"/>
    </location>
    <ligand>
        <name>heme</name>
        <dbReference type="ChEBI" id="CHEBI:30413"/>
    </ligand>
    <ligandPart>
        <name>Fe</name>
        <dbReference type="ChEBI" id="CHEBI:18248"/>
    </ligandPart>
</feature>
<evidence type="ECO:0000256" key="8">
    <source>
        <dbReference type="PIRSR" id="PIRSR602401-1"/>
    </source>
</evidence>